<dbReference type="InterPro" id="IPR012349">
    <property type="entry name" value="Split_barrel_FMN-bd"/>
</dbReference>
<proteinExistence type="predicted"/>
<evidence type="ECO:0000313" key="7">
    <source>
        <dbReference type="Proteomes" id="UP000601768"/>
    </source>
</evidence>
<name>A0A8J6IRM3_9ALTE</name>
<evidence type="ECO:0000259" key="4">
    <source>
        <dbReference type="Pfam" id="PF07238"/>
    </source>
</evidence>
<dbReference type="Pfam" id="PF12945">
    <property type="entry name" value="PilZNR"/>
    <property type="match status" value="1"/>
</dbReference>
<dbReference type="InterPro" id="IPR009926">
    <property type="entry name" value="T3SS_YcgR_PilZN"/>
</dbReference>
<dbReference type="AlphaFoldDB" id="A0A8J6IRM3"/>
<accession>A0A8J6IRM3</accession>
<dbReference type="Proteomes" id="UP000601768">
    <property type="component" value="Unassembled WGS sequence"/>
</dbReference>
<dbReference type="InterPro" id="IPR009875">
    <property type="entry name" value="PilZ_domain"/>
</dbReference>
<dbReference type="EMBL" id="JACNEP010000001">
    <property type="protein sequence ID" value="MBC3764597.1"/>
    <property type="molecule type" value="Genomic_DNA"/>
</dbReference>
<dbReference type="GO" id="GO:0035438">
    <property type="term" value="F:cyclic-di-GMP binding"/>
    <property type="evidence" value="ECO:0007669"/>
    <property type="project" value="InterPro"/>
</dbReference>
<keyword evidence="6" id="KW-0282">Flagellum</keyword>
<keyword evidence="2" id="KW-0547">Nucleotide-binding</keyword>
<dbReference type="Pfam" id="PF07238">
    <property type="entry name" value="PilZ"/>
    <property type="match status" value="1"/>
</dbReference>
<evidence type="ECO:0000259" key="5">
    <source>
        <dbReference type="Pfam" id="PF12945"/>
    </source>
</evidence>
<organism evidence="6 7">
    <name type="scientific">Neptunicella marina</name>
    <dbReference type="NCBI Taxonomy" id="2125989"/>
    <lineage>
        <taxon>Bacteria</taxon>
        <taxon>Pseudomonadati</taxon>
        <taxon>Pseudomonadota</taxon>
        <taxon>Gammaproteobacteria</taxon>
        <taxon>Alteromonadales</taxon>
        <taxon>Alteromonadaceae</taxon>
        <taxon>Neptunicella</taxon>
    </lineage>
</organism>
<dbReference type="RefSeq" id="WP_186505060.1">
    <property type="nucleotide sequence ID" value="NZ_JACNEP010000001.1"/>
</dbReference>
<reference evidence="6" key="1">
    <citation type="journal article" date="2018" name="Int. J. Syst. Evol. Microbiol.">
        <title>Neptunicella marina gen. nov., sp. nov., isolated from surface seawater.</title>
        <authorList>
            <person name="Liu X."/>
            <person name="Lai Q."/>
            <person name="Du Y."/>
            <person name="Zhang X."/>
            <person name="Liu Z."/>
            <person name="Sun F."/>
            <person name="Shao Z."/>
        </authorList>
    </citation>
    <scope>NUCLEOTIDE SEQUENCE</scope>
    <source>
        <strain evidence="6">S27-2</strain>
    </source>
</reference>
<evidence type="ECO:0000256" key="3">
    <source>
        <dbReference type="ARBA" id="ARBA00023143"/>
    </source>
</evidence>
<keyword evidence="6" id="KW-0969">Cilium</keyword>
<dbReference type="Gene3D" id="2.40.10.220">
    <property type="entry name" value="predicted glycosyltransferase like domains"/>
    <property type="match status" value="1"/>
</dbReference>
<evidence type="ECO:0000256" key="1">
    <source>
        <dbReference type="ARBA" id="ARBA00022636"/>
    </source>
</evidence>
<feature type="domain" description="PilZ" evidence="4">
    <location>
        <begin position="121"/>
        <end position="220"/>
    </location>
</feature>
<feature type="domain" description="Type III secretion system flagellar brake protein YcgR PilZN" evidence="5">
    <location>
        <begin position="23"/>
        <end position="112"/>
    </location>
</feature>
<evidence type="ECO:0000256" key="2">
    <source>
        <dbReference type="ARBA" id="ARBA00022741"/>
    </source>
</evidence>
<evidence type="ECO:0000313" key="6">
    <source>
        <dbReference type="EMBL" id="MBC3764597.1"/>
    </source>
</evidence>
<reference evidence="6" key="2">
    <citation type="submission" date="2020-08" db="EMBL/GenBank/DDBJ databases">
        <authorList>
            <person name="Lai Q."/>
        </authorList>
    </citation>
    <scope>NUCLEOTIDE SEQUENCE</scope>
    <source>
        <strain evidence="6">S27-2</strain>
    </source>
</reference>
<protein>
    <submittedName>
        <fullName evidence="6">Flagellar brake protein</fullName>
    </submittedName>
</protein>
<comment type="caution">
    <text evidence="6">The sequence shown here is derived from an EMBL/GenBank/DDBJ whole genome shotgun (WGS) entry which is preliminary data.</text>
</comment>
<sequence length="227" mass="25712">MAILKQTQRLTLEDLKKLHAMHPGMAVDMQLKGPNAAKRVRSEFIGRDGNKMLMIKFPDESKWGNLRDMIFNDANIVVRYILEEDTGEIVAFQSKVMFVLTKPVHMIFLQFPGNIQLHGLRSTKRASTSIPAKIFNGDNEKYLKEGVIVDMSSTGCRISVKKIGHSEQKLENGEIFVHIESNRKEPHMIKAMIVNSRTDGLSFYYGIKFEQSADSVSEILDDLLVAI</sequence>
<dbReference type="SUPFAM" id="SSF141371">
    <property type="entry name" value="PilZ domain-like"/>
    <property type="match status" value="2"/>
</dbReference>
<dbReference type="Gene3D" id="2.30.110.10">
    <property type="entry name" value="Electron Transport, Fmn-binding Protein, Chain A"/>
    <property type="match status" value="1"/>
</dbReference>
<keyword evidence="1" id="KW-0973">c-di-GMP</keyword>
<keyword evidence="3" id="KW-0975">Bacterial flagellum</keyword>
<keyword evidence="7" id="KW-1185">Reference proteome</keyword>
<gene>
    <name evidence="6" type="ORF">H8B19_01820</name>
</gene>
<keyword evidence="6" id="KW-0966">Cell projection</keyword>